<organism evidence="2">
    <name type="scientific">Drosophila persimilis</name>
    <name type="common">Fruit fly</name>
    <dbReference type="NCBI Taxonomy" id="7234"/>
    <lineage>
        <taxon>Eukaryota</taxon>
        <taxon>Metazoa</taxon>
        <taxon>Ecdysozoa</taxon>
        <taxon>Arthropoda</taxon>
        <taxon>Hexapoda</taxon>
        <taxon>Insecta</taxon>
        <taxon>Pterygota</taxon>
        <taxon>Neoptera</taxon>
        <taxon>Endopterygota</taxon>
        <taxon>Diptera</taxon>
        <taxon>Brachycera</taxon>
        <taxon>Muscomorpha</taxon>
        <taxon>Ephydroidea</taxon>
        <taxon>Drosophilidae</taxon>
        <taxon>Drosophila</taxon>
        <taxon>Sophophora</taxon>
    </lineage>
</organism>
<proteinExistence type="predicted"/>
<protein>
    <submittedName>
        <fullName evidence="1">GL20134</fullName>
    </submittedName>
</protein>
<sequence length="58" mass="6233">MSGDILYGMAMAVAVWHPHDDSTTEAAIAFASGGCRQVLVFSRISRDSVWYATSLGIL</sequence>
<dbReference type="HOGENOM" id="CLU_2981259_0_0_1"/>
<accession>B4IRK2</accession>
<keyword evidence="2" id="KW-1185">Reference proteome</keyword>
<gene>
    <name evidence="1" type="primary">Dper\GL20134</name>
    <name evidence="1" type="ORF">Dper_GL20134</name>
</gene>
<dbReference type="Proteomes" id="UP000008744">
    <property type="component" value="Unassembled WGS sequence"/>
</dbReference>
<reference evidence="1 2" key="1">
    <citation type="journal article" date="2007" name="Nature">
        <title>Evolution of genes and genomes on the Drosophila phylogeny.</title>
        <authorList>
            <consortium name="Drosophila 12 Genomes Consortium"/>
            <person name="Clark A.G."/>
            <person name="Eisen M.B."/>
            <person name="Smith D.R."/>
            <person name="Bergman C.M."/>
            <person name="Oliver B."/>
            <person name="Markow T.A."/>
            <person name="Kaufman T.C."/>
            <person name="Kellis M."/>
            <person name="Gelbart W."/>
            <person name="Iyer V.N."/>
            <person name="Pollard D.A."/>
            <person name="Sackton T.B."/>
            <person name="Larracuente A.M."/>
            <person name="Singh N.D."/>
            <person name="Abad J.P."/>
            <person name="Abt D.N."/>
            <person name="Adryan B."/>
            <person name="Aguade M."/>
            <person name="Akashi H."/>
            <person name="Anderson W.W."/>
            <person name="Aquadro C.F."/>
            <person name="Ardell D.H."/>
            <person name="Arguello R."/>
            <person name="Artieri C.G."/>
            <person name="Barbash D.A."/>
            <person name="Barker D."/>
            <person name="Barsanti P."/>
            <person name="Batterham P."/>
            <person name="Batzoglou S."/>
            <person name="Begun D."/>
            <person name="Bhutkar A."/>
            <person name="Blanco E."/>
            <person name="Bosak S.A."/>
            <person name="Bradley R.K."/>
            <person name="Brand A.D."/>
            <person name="Brent M.R."/>
            <person name="Brooks A.N."/>
            <person name="Brown R.H."/>
            <person name="Butlin R.K."/>
            <person name="Caggese C."/>
            <person name="Calvi B.R."/>
            <person name="Bernardo de Carvalho A."/>
            <person name="Caspi A."/>
            <person name="Castrezana S."/>
            <person name="Celniker S.E."/>
            <person name="Chang J.L."/>
            <person name="Chapple C."/>
            <person name="Chatterji S."/>
            <person name="Chinwalla A."/>
            <person name="Civetta A."/>
            <person name="Clifton S.W."/>
            <person name="Comeron J.M."/>
            <person name="Costello J.C."/>
            <person name="Coyne J.A."/>
            <person name="Daub J."/>
            <person name="David R.G."/>
            <person name="Delcher A.L."/>
            <person name="Delehaunty K."/>
            <person name="Do C.B."/>
            <person name="Ebling H."/>
            <person name="Edwards K."/>
            <person name="Eickbush T."/>
            <person name="Evans J.D."/>
            <person name="Filipski A."/>
            <person name="Findeiss S."/>
            <person name="Freyhult E."/>
            <person name="Fulton L."/>
            <person name="Fulton R."/>
            <person name="Garcia A.C."/>
            <person name="Gardiner A."/>
            <person name="Garfield D.A."/>
            <person name="Garvin B.E."/>
            <person name="Gibson G."/>
            <person name="Gilbert D."/>
            <person name="Gnerre S."/>
            <person name="Godfrey J."/>
            <person name="Good R."/>
            <person name="Gotea V."/>
            <person name="Gravely B."/>
            <person name="Greenberg A.J."/>
            <person name="Griffiths-Jones S."/>
            <person name="Gross S."/>
            <person name="Guigo R."/>
            <person name="Gustafson E.A."/>
            <person name="Haerty W."/>
            <person name="Hahn M.W."/>
            <person name="Halligan D.L."/>
            <person name="Halpern A.L."/>
            <person name="Halter G.M."/>
            <person name="Han M.V."/>
            <person name="Heger A."/>
            <person name="Hillier L."/>
            <person name="Hinrichs A.S."/>
            <person name="Holmes I."/>
            <person name="Hoskins R.A."/>
            <person name="Hubisz M.J."/>
            <person name="Hultmark D."/>
            <person name="Huntley M.A."/>
            <person name="Jaffe D.B."/>
            <person name="Jagadeeshan S."/>
            <person name="Jeck W.R."/>
            <person name="Johnson J."/>
            <person name="Jones C.D."/>
            <person name="Jordan W.C."/>
            <person name="Karpen G.H."/>
            <person name="Kataoka E."/>
            <person name="Keightley P.D."/>
            <person name="Kheradpour P."/>
            <person name="Kirkness E.F."/>
            <person name="Koerich L.B."/>
            <person name="Kristiansen K."/>
            <person name="Kudrna D."/>
            <person name="Kulathinal R.J."/>
            <person name="Kumar S."/>
            <person name="Kwok R."/>
            <person name="Lander E."/>
            <person name="Langley C.H."/>
            <person name="Lapoint R."/>
            <person name="Lazzaro B.P."/>
            <person name="Lee S.J."/>
            <person name="Levesque L."/>
            <person name="Li R."/>
            <person name="Lin C.F."/>
            <person name="Lin M.F."/>
            <person name="Lindblad-Toh K."/>
            <person name="Llopart A."/>
            <person name="Long M."/>
            <person name="Low L."/>
            <person name="Lozovsky E."/>
            <person name="Lu J."/>
            <person name="Luo M."/>
            <person name="Machado C.A."/>
            <person name="Makalowski W."/>
            <person name="Marzo M."/>
            <person name="Matsuda M."/>
            <person name="Matzkin L."/>
            <person name="McAllister B."/>
            <person name="McBride C.S."/>
            <person name="McKernan B."/>
            <person name="McKernan K."/>
            <person name="Mendez-Lago M."/>
            <person name="Minx P."/>
            <person name="Mollenhauer M.U."/>
            <person name="Montooth K."/>
            <person name="Mount S.M."/>
            <person name="Mu X."/>
            <person name="Myers E."/>
            <person name="Negre B."/>
            <person name="Newfeld S."/>
            <person name="Nielsen R."/>
            <person name="Noor M.A."/>
            <person name="O'Grady P."/>
            <person name="Pachter L."/>
            <person name="Papaceit M."/>
            <person name="Parisi M.J."/>
            <person name="Parisi M."/>
            <person name="Parts L."/>
            <person name="Pedersen J.S."/>
            <person name="Pesole G."/>
            <person name="Phillippy A.M."/>
            <person name="Ponting C.P."/>
            <person name="Pop M."/>
            <person name="Porcelli D."/>
            <person name="Powell J.R."/>
            <person name="Prohaska S."/>
            <person name="Pruitt K."/>
            <person name="Puig M."/>
            <person name="Quesneville H."/>
            <person name="Ram K.R."/>
            <person name="Rand D."/>
            <person name="Rasmussen M.D."/>
            <person name="Reed L.K."/>
            <person name="Reenan R."/>
            <person name="Reily A."/>
            <person name="Remington K.A."/>
            <person name="Rieger T.T."/>
            <person name="Ritchie M.G."/>
            <person name="Robin C."/>
            <person name="Rogers Y.H."/>
            <person name="Rohde C."/>
            <person name="Rozas J."/>
            <person name="Rubenfield M.J."/>
            <person name="Ruiz A."/>
            <person name="Russo S."/>
            <person name="Salzberg S.L."/>
            <person name="Sanchez-Gracia A."/>
            <person name="Saranga D.J."/>
            <person name="Sato H."/>
            <person name="Schaeffer S.W."/>
            <person name="Schatz M.C."/>
            <person name="Schlenke T."/>
            <person name="Schwartz R."/>
            <person name="Segarra C."/>
            <person name="Singh R.S."/>
            <person name="Sirot L."/>
            <person name="Sirota M."/>
            <person name="Sisneros N.B."/>
            <person name="Smith C.D."/>
            <person name="Smith T.F."/>
            <person name="Spieth J."/>
            <person name="Stage D.E."/>
            <person name="Stark A."/>
            <person name="Stephan W."/>
            <person name="Strausberg R.L."/>
            <person name="Strempel S."/>
            <person name="Sturgill D."/>
            <person name="Sutton G."/>
            <person name="Sutton G.G."/>
            <person name="Tao W."/>
            <person name="Teichmann S."/>
            <person name="Tobari Y.N."/>
            <person name="Tomimura Y."/>
            <person name="Tsolas J.M."/>
            <person name="Valente V.L."/>
            <person name="Venter E."/>
            <person name="Venter J.C."/>
            <person name="Vicario S."/>
            <person name="Vieira F.G."/>
            <person name="Vilella A.J."/>
            <person name="Villasante A."/>
            <person name="Walenz B."/>
            <person name="Wang J."/>
            <person name="Wasserman M."/>
            <person name="Watts T."/>
            <person name="Wilson D."/>
            <person name="Wilson R.K."/>
            <person name="Wing R.A."/>
            <person name="Wolfner M.F."/>
            <person name="Wong A."/>
            <person name="Wong G.K."/>
            <person name="Wu C.I."/>
            <person name="Wu G."/>
            <person name="Yamamoto D."/>
            <person name="Yang H.P."/>
            <person name="Yang S.P."/>
            <person name="Yorke J.A."/>
            <person name="Yoshida K."/>
            <person name="Zdobnov E."/>
            <person name="Zhang P."/>
            <person name="Zhang Y."/>
            <person name="Zimin A.V."/>
            <person name="Baldwin J."/>
            <person name="Abdouelleil A."/>
            <person name="Abdulkadir J."/>
            <person name="Abebe A."/>
            <person name="Abera B."/>
            <person name="Abreu J."/>
            <person name="Acer S.C."/>
            <person name="Aftuck L."/>
            <person name="Alexander A."/>
            <person name="An P."/>
            <person name="Anderson E."/>
            <person name="Anderson S."/>
            <person name="Arachi H."/>
            <person name="Azer M."/>
            <person name="Bachantsang P."/>
            <person name="Barry A."/>
            <person name="Bayul T."/>
            <person name="Berlin A."/>
            <person name="Bessette D."/>
            <person name="Bloom T."/>
            <person name="Blye J."/>
            <person name="Boguslavskiy L."/>
            <person name="Bonnet C."/>
            <person name="Boukhgalter B."/>
            <person name="Bourzgui I."/>
            <person name="Brown A."/>
            <person name="Cahill P."/>
            <person name="Channer S."/>
            <person name="Cheshatsang Y."/>
            <person name="Chuda L."/>
            <person name="Citroen M."/>
            <person name="Collymore A."/>
            <person name="Cooke P."/>
            <person name="Costello M."/>
            <person name="D'Aco K."/>
            <person name="Daza R."/>
            <person name="De Haan G."/>
            <person name="DeGray S."/>
            <person name="DeMaso C."/>
            <person name="Dhargay N."/>
            <person name="Dooley K."/>
            <person name="Dooley E."/>
            <person name="Doricent M."/>
            <person name="Dorje P."/>
            <person name="Dorjee K."/>
            <person name="Dupes A."/>
            <person name="Elong R."/>
            <person name="Falk J."/>
            <person name="Farina A."/>
            <person name="Faro S."/>
            <person name="Ferguson D."/>
            <person name="Fisher S."/>
            <person name="Foley C.D."/>
            <person name="Franke A."/>
            <person name="Friedrich D."/>
            <person name="Gadbois L."/>
            <person name="Gearin G."/>
            <person name="Gearin C.R."/>
            <person name="Giannoukos G."/>
            <person name="Goode T."/>
            <person name="Graham J."/>
            <person name="Grandbois E."/>
            <person name="Grewal S."/>
            <person name="Gyaltsen K."/>
            <person name="Hafez N."/>
            <person name="Hagos B."/>
            <person name="Hall J."/>
            <person name="Henson C."/>
            <person name="Hollinger A."/>
            <person name="Honan T."/>
            <person name="Huard M.D."/>
            <person name="Hughes L."/>
            <person name="Hurhula B."/>
            <person name="Husby M.E."/>
            <person name="Kamat A."/>
            <person name="Kanga B."/>
            <person name="Kashin S."/>
            <person name="Khazanovich D."/>
            <person name="Kisner P."/>
            <person name="Lance K."/>
            <person name="Lara M."/>
            <person name="Lee W."/>
            <person name="Lennon N."/>
            <person name="Letendre F."/>
            <person name="LeVine R."/>
            <person name="Lipovsky A."/>
            <person name="Liu X."/>
            <person name="Liu J."/>
            <person name="Liu S."/>
            <person name="Lokyitsang T."/>
            <person name="Lokyitsang Y."/>
            <person name="Lubonja R."/>
            <person name="Lui A."/>
            <person name="MacDonald P."/>
            <person name="Magnisalis V."/>
            <person name="Maru K."/>
            <person name="Matthews C."/>
            <person name="McCusker W."/>
            <person name="McDonough S."/>
            <person name="Mehta T."/>
            <person name="Meldrim J."/>
            <person name="Meneus L."/>
            <person name="Mihai O."/>
            <person name="Mihalev A."/>
            <person name="Mihova T."/>
            <person name="Mittelman R."/>
            <person name="Mlenga V."/>
            <person name="Montmayeur A."/>
            <person name="Mulrain L."/>
            <person name="Navidi A."/>
            <person name="Naylor J."/>
            <person name="Negash T."/>
            <person name="Nguyen T."/>
            <person name="Nguyen N."/>
            <person name="Nicol R."/>
            <person name="Norbu C."/>
            <person name="Norbu N."/>
            <person name="Novod N."/>
            <person name="O'Neill B."/>
            <person name="Osman S."/>
            <person name="Markiewicz E."/>
            <person name="Oyono O.L."/>
            <person name="Patti C."/>
            <person name="Phunkhang P."/>
            <person name="Pierre F."/>
            <person name="Priest M."/>
            <person name="Raghuraman S."/>
            <person name="Rege F."/>
            <person name="Reyes R."/>
            <person name="Rise C."/>
            <person name="Rogov P."/>
            <person name="Ross K."/>
            <person name="Ryan E."/>
            <person name="Settipalli S."/>
            <person name="Shea T."/>
            <person name="Sherpa N."/>
            <person name="Shi L."/>
            <person name="Shih D."/>
            <person name="Sparrow T."/>
            <person name="Spaulding J."/>
            <person name="Stalker J."/>
            <person name="Stange-Thomann N."/>
            <person name="Stavropoulos S."/>
            <person name="Stone C."/>
            <person name="Strader C."/>
            <person name="Tesfaye S."/>
            <person name="Thomson T."/>
            <person name="Thoulutsang Y."/>
            <person name="Thoulutsang D."/>
            <person name="Topham K."/>
            <person name="Topping I."/>
            <person name="Tsamla T."/>
            <person name="Vassiliev H."/>
            <person name="Vo A."/>
            <person name="Wangchuk T."/>
            <person name="Wangdi T."/>
            <person name="Weiand M."/>
            <person name="Wilkinson J."/>
            <person name="Wilson A."/>
            <person name="Yadav S."/>
            <person name="Young G."/>
            <person name="Yu Q."/>
            <person name="Zembek L."/>
            <person name="Zhong D."/>
            <person name="Zimmer A."/>
            <person name="Zwirko Z."/>
            <person name="Jaffe D.B."/>
            <person name="Alvarez P."/>
            <person name="Brockman W."/>
            <person name="Butler J."/>
            <person name="Chin C."/>
            <person name="Gnerre S."/>
            <person name="Grabherr M."/>
            <person name="Kleber M."/>
            <person name="Mauceli E."/>
            <person name="MacCallum I."/>
        </authorList>
    </citation>
    <scope>NUCLEOTIDE SEQUENCE [LARGE SCALE GENOMIC DNA]</scope>
    <source>
        <strain evidence="2">MSH-3 / Tucson 14011-0111.49</strain>
    </source>
</reference>
<evidence type="ECO:0000313" key="2">
    <source>
        <dbReference type="Proteomes" id="UP000008744"/>
    </source>
</evidence>
<evidence type="ECO:0000313" key="1">
    <source>
        <dbReference type="EMBL" id="EDW37485.1"/>
    </source>
</evidence>
<name>B4IRK2_DROPE</name>
<dbReference type="AlphaFoldDB" id="B4IRK2"/>
<dbReference type="EMBL" id="CH694099">
    <property type="protein sequence ID" value="EDW37485.1"/>
    <property type="molecule type" value="Genomic_DNA"/>
</dbReference>